<dbReference type="EMBL" id="FR695864">
    <property type="protein sequence ID" value="CBX26918.1"/>
    <property type="molecule type" value="Genomic_DNA"/>
</dbReference>
<evidence type="ECO:0000313" key="1">
    <source>
        <dbReference type="EMBL" id="CBX26918.1"/>
    </source>
</evidence>
<accession>E1Y8M4</accession>
<gene>
    <name evidence="1" type="ORF">N47_A09470</name>
</gene>
<sequence>MFKNRKNYLWDKTTLRSNFNFIGSKIYTMSIFNYCRIINSFEDDL</sequence>
<organism evidence="1">
    <name type="scientific">uncultured Desulfobacterium sp</name>
    <dbReference type="NCBI Taxonomy" id="201089"/>
    <lineage>
        <taxon>Bacteria</taxon>
        <taxon>Pseudomonadati</taxon>
        <taxon>Thermodesulfobacteriota</taxon>
        <taxon>Desulfobacteria</taxon>
        <taxon>Desulfobacterales</taxon>
        <taxon>Desulfobacteriaceae</taxon>
        <taxon>Desulfobacterium</taxon>
        <taxon>environmental samples</taxon>
    </lineage>
</organism>
<name>E1Y8M4_9BACT</name>
<reference evidence="1" key="1">
    <citation type="journal article" date="2011" name="Environ. Microbiol.">
        <title>Genomic insights into the metabolic potential of the polycyclic aromatic hydrocarbon degrading sulfate-reducing Deltaproteobacterium N47.</title>
        <authorList>
            <person name="Bergmann F."/>
            <person name="Selesi D."/>
            <person name="Weinmaier T."/>
            <person name="Tischler P."/>
            <person name="Rattei T."/>
            <person name="Meckenstock R.U."/>
        </authorList>
    </citation>
    <scope>NUCLEOTIDE SEQUENCE</scope>
</reference>
<dbReference type="AlphaFoldDB" id="E1Y8M4"/>
<proteinExistence type="predicted"/>
<protein>
    <submittedName>
        <fullName evidence="1">Uncharacterized protein</fullName>
    </submittedName>
</protein>